<comment type="caution">
    <text evidence="1">The sequence shown here is derived from an EMBL/GenBank/DDBJ whole genome shotgun (WGS) entry which is preliminary data.</text>
</comment>
<protein>
    <submittedName>
        <fullName evidence="1">Uncharacterized protein</fullName>
    </submittedName>
</protein>
<dbReference type="AlphaFoldDB" id="A0A9Q0GX72"/>
<keyword evidence="2" id="KW-1185">Reference proteome</keyword>
<proteinExistence type="predicted"/>
<reference evidence="1" key="1">
    <citation type="journal article" date="2023" name="Plant J.">
        <title>The genome of the king protea, Protea cynaroides.</title>
        <authorList>
            <person name="Chang J."/>
            <person name="Duong T.A."/>
            <person name="Schoeman C."/>
            <person name="Ma X."/>
            <person name="Roodt D."/>
            <person name="Barker N."/>
            <person name="Li Z."/>
            <person name="Van de Peer Y."/>
            <person name="Mizrachi E."/>
        </authorList>
    </citation>
    <scope>NUCLEOTIDE SEQUENCE</scope>
    <source>
        <tissue evidence="1">Young leaves</tissue>
    </source>
</reference>
<dbReference type="Proteomes" id="UP001141806">
    <property type="component" value="Unassembled WGS sequence"/>
</dbReference>
<evidence type="ECO:0000313" key="2">
    <source>
        <dbReference type="Proteomes" id="UP001141806"/>
    </source>
</evidence>
<accession>A0A9Q0GX72</accession>
<name>A0A9Q0GX72_9MAGN</name>
<sequence length="136" mass="15734">MDVAEDVELDVEVINNNGWANHRSHGEHSHRSNFCHFGQSHSATCLIKQTREDKFPLVSSALAFKDTGVMTHERRSNFIKVEILVGIIIRQRLLHSWVYCGRKNLQLDRTTLHHCLCFYHLLHKSSTDASPIMRRS</sequence>
<dbReference type="EMBL" id="JAMYWD010000012">
    <property type="protein sequence ID" value="KAJ4953592.1"/>
    <property type="molecule type" value="Genomic_DNA"/>
</dbReference>
<gene>
    <name evidence="1" type="ORF">NE237_030424</name>
</gene>
<evidence type="ECO:0000313" key="1">
    <source>
        <dbReference type="EMBL" id="KAJ4953592.1"/>
    </source>
</evidence>
<organism evidence="1 2">
    <name type="scientific">Protea cynaroides</name>
    <dbReference type="NCBI Taxonomy" id="273540"/>
    <lineage>
        <taxon>Eukaryota</taxon>
        <taxon>Viridiplantae</taxon>
        <taxon>Streptophyta</taxon>
        <taxon>Embryophyta</taxon>
        <taxon>Tracheophyta</taxon>
        <taxon>Spermatophyta</taxon>
        <taxon>Magnoliopsida</taxon>
        <taxon>Proteales</taxon>
        <taxon>Proteaceae</taxon>
        <taxon>Protea</taxon>
    </lineage>
</organism>